<dbReference type="PATRIC" id="fig|264459.3.peg.6844"/>
<dbReference type="PANTHER" id="PTHR43880:SF12">
    <property type="entry name" value="ALCOHOL DEHYDROGENASE CLASS-3"/>
    <property type="match status" value="1"/>
</dbReference>
<dbReference type="Gene3D" id="3.90.180.10">
    <property type="entry name" value="Medium-chain alcohol dehydrogenases, catalytic domain"/>
    <property type="match status" value="1"/>
</dbReference>
<evidence type="ECO:0000313" key="9">
    <source>
        <dbReference type="Proteomes" id="UP000050384"/>
    </source>
</evidence>
<keyword evidence="5" id="KW-0520">NAD</keyword>
<reference evidence="8 9" key="1">
    <citation type="submission" date="2015-09" db="EMBL/GenBank/DDBJ databases">
        <title>Genome announcement of multiple Pseudomonas syringae strains.</title>
        <authorList>
            <person name="Thakur S."/>
            <person name="Wang P.W."/>
            <person name="Gong Y."/>
            <person name="Weir B.S."/>
            <person name="Guttman D.S."/>
        </authorList>
    </citation>
    <scope>NUCLEOTIDE SEQUENCE [LARGE SCALE GENOMIC DNA]</scope>
    <source>
        <strain evidence="8 9">ICMP16929</strain>
    </source>
</reference>
<dbReference type="PROSITE" id="PS00059">
    <property type="entry name" value="ADH_ZINC"/>
    <property type="match status" value="1"/>
</dbReference>
<dbReference type="SMART" id="SM00829">
    <property type="entry name" value="PKS_ER"/>
    <property type="match status" value="1"/>
</dbReference>
<dbReference type="RefSeq" id="WP_024642054.1">
    <property type="nucleotide sequence ID" value="NZ_LJRI01001453.1"/>
</dbReference>
<dbReference type="InterPro" id="IPR013154">
    <property type="entry name" value="ADH-like_N"/>
</dbReference>
<dbReference type="AlphaFoldDB" id="A0A0P9ZK44"/>
<sequence length="382" mass="39951">MSPSQSKPIEITVAVLRQAGATLRLEQAELSAPRNDEVRVRVVATGVCHTDMVVRDQLFPTPLPIVLGHEGAGVVESVGSAVTTVAPGDHVVMTYMSCGLCLPCETGHPAHCSHMHPLNFGGGRLDGSTATCSCDGNAPIHDHFFGQSSFSTYVVASERNVVKVSKAAPLELLGPLGCGIQTGAGSVLKAMKVEAGASFAAFGAGAVGLAAVMAARVAGATTIIAVDVTPSRLEMALELGATHVINSRDEDPVQRIREITGGGVNYSLECFGRAEVLRQAIDAVTTLGTCGIVGATKMGTEVAFNVNDVMIPGKRIMGIVQGDVVANAFIPTLVDLYLQGRFPFDKLCRFYSFDQINEAMADSESGITIKPILRMPTATDPA</sequence>
<dbReference type="SUPFAM" id="SSF51735">
    <property type="entry name" value="NAD(P)-binding Rossmann-fold domains"/>
    <property type="match status" value="1"/>
</dbReference>
<comment type="caution">
    <text evidence="8">The sequence shown here is derived from an EMBL/GenBank/DDBJ whole genome shotgun (WGS) entry which is preliminary data.</text>
</comment>
<evidence type="ECO:0000256" key="4">
    <source>
        <dbReference type="ARBA" id="ARBA00023002"/>
    </source>
</evidence>
<gene>
    <name evidence="8" type="ORF">ALO94_04402</name>
</gene>
<evidence type="ECO:0000256" key="3">
    <source>
        <dbReference type="ARBA" id="ARBA00022833"/>
    </source>
</evidence>
<evidence type="ECO:0000256" key="5">
    <source>
        <dbReference type="ARBA" id="ARBA00023027"/>
    </source>
</evidence>
<dbReference type="Gene3D" id="3.40.50.720">
    <property type="entry name" value="NAD(P)-binding Rossmann-like Domain"/>
    <property type="match status" value="1"/>
</dbReference>
<protein>
    <submittedName>
        <fullName evidence="8">Benzyl alcohol dehydrogenase</fullName>
    </submittedName>
</protein>
<dbReference type="GO" id="GO:0051903">
    <property type="term" value="F:S-(hydroxymethyl)glutathione dehydrogenase [NAD(P)+] activity"/>
    <property type="evidence" value="ECO:0007669"/>
    <property type="project" value="TreeGrafter"/>
</dbReference>
<keyword evidence="2 6" id="KW-0479">Metal-binding</keyword>
<dbReference type="SUPFAM" id="SSF50129">
    <property type="entry name" value="GroES-like"/>
    <property type="match status" value="1"/>
</dbReference>
<keyword evidence="4" id="KW-0560">Oxidoreductase</keyword>
<dbReference type="CDD" id="cd08278">
    <property type="entry name" value="benzyl_alcohol_DH"/>
    <property type="match status" value="1"/>
</dbReference>
<evidence type="ECO:0000256" key="2">
    <source>
        <dbReference type="ARBA" id="ARBA00022723"/>
    </source>
</evidence>
<name>A0A0P9ZK44_PSESX</name>
<dbReference type="InterPro" id="IPR036291">
    <property type="entry name" value="NAD(P)-bd_dom_sf"/>
</dbReference>
<dbReference type="InterPro" id="IPR013149">
    <property type="entry name" value="ADH-like_C"/>
</dbReference>
<dbReference type="GO" id="GO:0005829">
    <property type="term" value="C:cytosol"/>
    <property type="evidence" value="ECO:0007669"/>
    <property type="project" value="TreeGrafter"/>
</dbReference>
<comment type="cofactor">
    <cofactor evidence="1 6">
        <name>Zn(2+)</name>
        <dbReference type="ChEBI" id="CHEBI:29105"/>
    </cofactor>
</comment>
<dbReference type="InterPro" id="IPR020843">
    <property type="entry name" value="ER"/>
</dbReference>
<comment type="similarity">
    <text evidence="6">Belongs to the zinc-containing alcohol dehydrogenase family.</text>
</comment>
<feature type="domain" description="Enoyl reductase (ER)" evidence="7">
    <location>
        <begin position="20"/>
        <end position="373"/>
    </location>
</feature>
<dbReference type="PANTHER" id="PTHR43880">
    <property type="entry name" value="ALCOHOL DEHYDROGENASE"/>
    <property type="match status" value="1"/>
</dbReference>
<dbReference type="GO" id="GO:0008270">
    <property type="term" value="F:zinc ion binding"/>
    <property type="evidence" value="ECO:0007669"/>
    <property type="project" value="InterPro"/>
</dbReference>
<proteinExistence type="inferred from homology"/>
<evidence type="ECO:0000259" key="7">
    <source>
        <dbReference type="SMART" id="SM00829"/>
    </source>
</evidence>
<organism evidence="8 9">
    <name type="scientific">Pseudomonas syringae pv. spinaceae</name>
    <dbReference type="NCBI Taxonomy" id="264459"/>
    <lineage>
        <taxon>Bacteria</taxon>
        <taxon>Pseudomonadati</taxon>
        <taxon>Pseudomonadota</taxon>
        <taxon>Gammaproteobacteria</taxon>
        <taxon>Pseudomonadales</taxon>
        <taxon>Pseudomonadaceae</taxon>
        <taxon>Pseudomonas</taxon>
        <taxon>Pseudomonas syringae</taxon>
    </lineage>
</organism>
<dbReference type="InterPro" id="IPR011032">
    <property type="entry name" value="GroES-like_sf"/>
</dbReference>
<dbReference type="FunFam" id="3.40.50.720:FF:000003">
    <property type="entry name" value="S-(hydroxymethyl)glutathione dehydrogenase"/>
    <property type="match status" value="1"/>
</dbReference>
<evidence type="ECO:0000313" key="8">
    <source>
        <dbReference type="EMBL" id="KPY60823.1"/>
    </source>
</evidence>
<evidence type="ECO:0000256" key="6">
    <source>
        <dbReference type="RuleBase" id="RU361277"/>
    </source>
</evidence>
<dbReference type="Pfam" id="PF00107">
    <property type="entry name" value="ADH_zinc_N"/>
    <property type="match status" value="1"/>
</dbReference>
<dbReference type="EMBL" id="LJRI01001453">
    <property type="protein sequence ID" value="KPY60823.1"/>
    <property type="molecule type" value="Genomic_DNA"/>
</dbReference>
<dbReference type="Pfam" id="PF08240">
    <property type="entry name" value="ADH_N"/>
    <property type="match status" value="1"/>
</dbReference>
<dbReference type="InterPro" id="IPR002328">
    <property type="entry name" value="ADH_Zn_CS"/>
</dbReference>
<accession>A0A0P9ZK44</accession>
<keyword evidence="3 6" id="KW-0862">Zinc</keyword>
<dbReference type="Proteomes" id="UP000050384">
    <property type="component" value="Unassembled WGS sequence"/>
</dbReference>
<dbReference type="GO" id="GO:0046294">
    <property type="term" value="P:formaldehyde catabolic process"/>
    <property type="evidence" value="ECO:0007669"/>
    <property type="project" value="TreeGrafter"/>
</dbReference>
<evidence type="ECO:0000256" key="1">
    <source>
        <dbReference type="ARBA" id="ARBA00001947"/>
    </source>
</evidence>